<dbReference type="AlphaFoldDB" id="A0A4C1VDV6"/>
<gene>
    <name evidence="2" type="ORF">EVAR_31039_1</name>
</gene>
<proteinExistence type="predicted"/>
<evidence type="ECO:0000256" key="1">
    <source>
        <dbReference type="SAM" id="MobiDB-lite"/>
    </source>
</evidence>
<keyword evidence="3" id="KW-1185">Reference proteome</keyword>
<organism evidence="2 3">
    <name type="scientific">Eumeta variegata</name>
    <name type="common">Bagworm moth</name>
    <name type="synonym">Eumeta japonica</name>
    <dbReference type="NCBI Taxonomy" id="151549"/>
    <lineage>
        <taxon>Eukaryota</taxon>
        <taxon>Metazoa</taxon>
        <taxon>Ecdysozoa</taxon>
        <taxon>Arthropoda</taxon>
        <taxon>Hexapoda</taxon>
        <taxon>Insecta</taxon>
        <taxon>Pterygota</taxon>
        <taxon>Neoptera</taxon>
        <taxon>Endopterygota</taxon>
        <taxon>Lepidoptera</taxon>
        <taxon>Glossata</taxon>
        <taxon>Ditrysia</taxon>
        <taxon>Tineoidea</taxon>
        <taxon>Psychidae</taxon>
        <taxon>Oiketicinae</taxon>
        <taxon>Eumeta</taxon>
    </lineage>
</organism>
<evidence type="ECO:0000313" key="2">
    <source>
        <dbReference type="EMBL" id="GBP37041.1"/>
    </source>
</evidence>
<reference evidence="2 3" key="1">
    <citation type="journal article" date="2019" name="Commun. Biol.">
        <title>The bagworm genome reveals a unique fibroin gene that provides high tensile strength.</title>
        <authorList>
            <person name="Kono N."/>
            <person name="Nakamura H."/>
            <person name="Ohtoshi R."/>
            <person name="Tomita M."/>
            <person name="Numata K."/>
            <person name="Arakawa K."/>
        </authorList>
    </citation>
    <scope>NUCLEOTIDE SEQUENCE [LARGE SCALE GENOMIC DNA]</scope>
</reference>
<feature type="region of interest" description="Disordered" evidence="1">
    <location>
        <begin position="35"/>
        <end position="73"/>
    </location>
</feature>
<dbReference type="Proteomes" id="UP000299102">
    <property type="component" value="Unassembled WGS sequence"/>
</dbReference>
<dbReference type="EMBL" id="BGZK01000327">
    <property type="protein sequence ID" value="GBP37041.1"/>
    <property type="molecule type" value="Genomic_DNA"/>
</dbReference>
<comment type="caution">
    <text evidence="2">The sequence shown here is derived from an EMBL/GenBank/DDBJ whole genome shotgun (WGS) entry which is preliminary data.</text>
</comment>
<protein>
    <submittedName>
        <fullName evidence="2">Uncharacterized protein</fullName>
    </submittedName>
</protein>
<sequence length="73" mass="8258">MGYTHSGLTYRFDAPDNLGFRECDQFREYLRKLVMPSRSRPTPTGSNAGRPARVSATVHARRAPDRPAYGNYP</sequence>
<evidence type="ECO:0000313" key="3">
    <source>
        <dbReference type="Proteomes" id="UP000299102"/>
    </source>
</evidence>
<accession>A0A4C1VDV6</accession>
<name>A0A4C1VDV6_EUMVA</name>